<keyword evidence="3" id="KW-1185">Reference proteome</keyword>
<comment type="caution">
    <text evidence="2">The sequence shown here is derived from an EMBL/GenBank/DDBJ whole genome shotgun (WGS) entry which is preliminary data.</text>
</comment>
<accession>A0ABP2Y8E0</accession>
<protein>
    <submittedName>
        <fullName evidence="2">Uncharacterized protein</fullName>
    </submittedName>
</protein>
<sequence length="55" mass="6256">MACKQQFIQSTKQKSSTIVGLFCCLSPPLKTRKHTKKMENTPHNFANSKLSRNFA</sequence>
<dbReference type="EMBL" id="AWUY01000270">
    <property type="protein sequence ID" value="ERJ72005.1"/>
    <property type="molecule type" value="Genomic_DNA"/>
</dbReference>
<name>A0ABP2Y8E0_9BACT</name>
<reference evidence="2 3" key="1">
    <citation type="submission" date="2013-06" db="EMBL/GenBank/DDBJ databases">
        <authorList>
            <person name="Weinstock G."/>
            <person name="Sodergren E."/>
            <person name="Lobos E.A."/>
            <person name="Fulton L."/>
            <person name="Fulton R."/>
            <person name="Courtney L."/>
            <person name="Fronick C."/>
            <person name="O'Laughlin M."/>
            <person name="Godfrey J."/>
            <person name="Wilson R.M."/>
            <person name="Miner T."/>
            <person name="Farmer C."/>
            <person name="Delehaunty K."/>
            <person name="Cordes M."/>
            <person name="Minx P."/>
            <person name="Tomlinson C."/>
            <person name="Chen J."/>
            <person name="Wollam A."/>
            <person name="Pepin K.H."/>
            <person name="Bhonagiri V."/>
            <person name="Zhang X."/>
            <person name="Warren W."/>
            <person name="Mitreva M."/>
            <person name="Mardis E.R."/>
            <person name="Wilson R.K."/>
        </authorList>
    </citation>
    <scope>NUCLEOTIDE SEQUENCE [LARGE SCALE GENOMIC DNA]</scope>
    <source>
        <strain evidence="2 3">ATCC 29426</strain>
    </source>
</reference>
<proteinExistence type="predicted"/>
<evidence type="ECO:0000313" key="2">
    <source>
        <dbReference type="EMBL" id="ERJ72005.1"/>
    </source>
</evidence>
<dbReference type="Proteomes" id="UP000016660">
    <property type="component" value="Unassembled WGS sequence"/>
</dbReference>
<gene>
    <name evidence="2" type="ORF">HMPREF0653_02461</name>
</gene>
<organism evidence="2 3">
    <name type="scientific">Prevotella disiens JCM 6334 = ATCC 29426</name>
    <dbReference type="NCBI Taxonomy" id="1235811"/>
    <lineage>
        <taxon>Bacteria</taxon>
        <taxon>Pseudomonadati</taxon>
        <taxon>Bacteroidota</taxon>
        <taxon>Bacteroidia</taxon>
        <taxon>Bacteroidales</taxon>
        <taxon>Prevotellaceae</taxon>
        <taxon>Prevotella</taxon>
    </lineage>
</organism>
<feature type="compositionally biased region" description="Polar residues" evidence="1">
    <location>
        <begin position="41"/>
        <end position="55"/>
    </location>
</feature>
<evidence type="ECO:0000313" key="3">
    <source>
        <dbReference type="Proteomes" id="UP000016660"/>
    </source>
</evidence>
<feature type="region of interest" description="Disordered" evidence="1">
    <location>
        <begin position="33"/>
        <end position="55"/>
    </location>
</feature>
<evidence type="ECO:0000256" key="1">
    <source>
        <dbReference type="SAM" id="MobiDB-lite"/>
    </source>
</evidence>